<gene>
    <name evidence="2" type="ORF">Q4527_11340</name>
</gene>
<name>A0AAW7Z3S4_9ALTE</name>
<comment type="caution">
    <text evidence="2">The sequence shown here is derived from an EMBL/GenBank/DDBJ whole genome shotgun (WGS) entry which is preliminary data.</text>
</comment>
<dbReference type="RefSeq" id="WP_061996951.1">
    <property type="nucleotide sequence ID" value="NZ_CP015345.1"/>
</dbReference>
<keyword evidence="1" id="KW-0812">Transmembrane</keyword>
<dbReference type="EMBL" id="JAUOQI010000007">
    <property type="protein sequence ID" value="MDO6577992.1"/>
    <property type="molecule type" value="Genomic_DNA"/>
</dbReference>
<keyword evidence="1" id="KW-1133">Transmembrane helix</keyword>
<evidence type="ECO:0000313" key="2">
    <source>
        <dbReference type="EMBL" id="MDO6577992.1"/>
    </source>
</evidence>
<accession>A0AAW7Z3S4</accession>
<keyword evidence="1" id="KW-0472">Membrane</keyword>
<dbReference type="Proteomes" id="UP001170717">
    <property type="component" value="Unassembled WGS sequence"/>
</dbReference>
<feature type="transmembrane region" description="Helical" evidence="1">
    <location>
        <begin position="40"/>
        <end position="67"/>
    </location>
</feature>
<evidence type="ECO:0000313" key="3">
    <source>
        <dbReference type="Proteomes" id="UP001170717"/>
    </source>
</evidence>
<protein>
    <submittedName>
        <fullName evidence="2">Uncharacterized protein</fullName>
    </submittedName>
</protein>
<proteinExistence type="predicted"/>
<evidence type="ECO:0000256" key="1">
    <source>
        <dbReference type="SAM" id="Phobius"/>
    </source>
</evidence>
<sequence>MENTLLIVTTLVVGLLCAAALILGAIDLFARASEKGVIGLVLYVLCWLFLSPIIALVSLLAGFYVLYQIIVLIYTKRAPS</sequence>
<organism evidence="2 3">
    <name type="scientific">Alteromonas stellipolaris</name>
    <dbReference type="NCBI Taxonomy" id="233316"/>
    <lineage>
        <taxon>Bacteria</taxon>
        <taxon>Pseudomonadati</taxon>
        <taxon>Pseudomonadota</taxon>
        <taxon>Gammaproteobacteria</taxon>
        <taxon>Alteromonadales</taxon>
        <taxon>Alteromonadaceae</taxon>
        <taxon>Alteromonas/Salinimonas group</taxon>
        <taxon>Alteromonas</taxon>
    </lineage>
</organism>
<dbReference type="AlphaFoldDB" id="A0AAW7Z3S4"/>
<reference evidence="2" key="1">
    <citation type="submission" date="2023-07" db="EMBL/GenBank/DDBJ databases">
        <title>Genome content predicts the carbon catabolic preferences of heterotrophic bacteria.</title>
        <authorList>
            <person name="Gralka M."/>
        </authorList>
    </citation>
    <scope>NUCLEOTIDE SEQUENCE</scope>
    <source>
        <strain evidence="2">F2M12</strain>
    </source>
</reference>